<dbReference type="EMBL" id="GEDC01028825">
    <property type="protein sequence ID" value="JAS08473.1"/>
    <property type="molecule type" value="Transcribed_RNA"/>
</dbReference>
<reference evidence="2" key="1">
    <citation type="submission" date="2015-12" db="EMBL/GenBank/DDBJ databases">
        <title>De novo transcriptome assembly of four potential Pierce s Disease insect vectors from Arizona vineyards.</title>
        <authorList>
            <person name="Tassone E.E."/>
        </authorList>
    </citation>
    <scope>NUCLEOTIDE SEQUENCE</scope>
</reference>
<accession>A0A1B6C4P7</accession>
<feature type="region of interest" description="Disordered" evidence="1">
    <location>
        <begin position="131"/>
        <end position="155"/>
    </location>
</feature>
<evidence type="ECO:0000256" key="1">
    <source>
        <dbReference type="SAM" id="MobiDB-lite"/>
    </source>
</evidence>
<protein>
    <submittedName>
        <fullName evidence="2">Uncharacterized protein</fullName>
    </submittedName>
</protein>
<proteinExistence type="predicted"/>
<organism evidence="2">
    <name type="scientific">Clastoptera arizonana</name>
    <name type="common">Arizona spittle bug</name>
    <dbReference type="NCBI Taxonomy" id="38151"/>
    <lineage>
        <taxon>Eukaryota</taxon>
        <taxon>Metazoa</taxon>
        <taxon>Ecdysozoa</taxon>
        <taxon>Arthropoda</taxon>
        <taxon>Hexapoda</taxon>
        <taxon>Insecta</taxon>
        <taxon>Pterygota</taxon>
        <taxon>Neoptera</taxon>
        <taxon>Paraneoptera</taxon>
        <taxon>Hemiptera</taxon>
        <taxon>Auchenorrhyncha</taxon>
        <taxon>Cercopoidea</taxon>
        <taxon>Clastopteridae</taxon>
        <taxon>Clastoptera</taxon>
    </lineage>
</organism>
<dbReference type="AlphaFoldDB" id="A0A1B6C4P7"/>
<evidence type="ECO:0000313" key="2">
    <source>
        <dbReference type="EMBL" id="JAS08473.1"/>
    </source>
</evidence>
<feature type="compositionally biased region" description="Basic residues" evidence="1">
    <location>
        <begin position="145"/>
        <end position="155"/>
    </location>
</feature>
<gene>
    <name evidence="2" type="ORF">g.6630</name>
</gene>
<sequence length="155" mass="17604">MSKLISQMMNKICCIFMATILSTNGKSVSSSSDSSDTSYVDYLASMEGGTTEPTYPFPSFGKSYEEFIYSTFPSFITLPPNFTVPPYTSSDDEYTKEDSNYPFPSFGESYETFTYSTFPPYITFSTPKKYVNRKNKPTHNSVQSNHKKNKTYAKH</sequence>
<name>A0A1B6C4P7_9HEMI</name>